<dbReference type="PANTHER" id="PTHR16943:SF8">
    <property type="entry name" value="2-METHYLCITRATE DEHYDRATASE"/>
    <property type="match status" value="1"/>
</dbReference>
<dbReference type="Gene3D" id="1.10.4100.10">
    <property type="entry name" value="2-methylcitrate dehydratase PrpD"/>
    <property type="match status" value="1"/>
</dbReference>
<comment type="similarity">
    <text evidence="1">Belongs to the PrpD family.</text>
</comment>
<dbReference type="InterPro" id="IPR042188">
    <property type="entry name" value="MmgE/PrpD_sf_2"/>
</dbReference>
<dbReference type="InterPro" id="IPR005656">
    <property type="entry name" value="MmgE_PrpD"/>
</dbReference>
<dbReference type="Pfam" id="PF19305">
    <property type="entry name" value="MmgE_PrpD_C"/>
    <property type="match status" value="1"/>
</dbReference>
<dbReference type="GO" id="GO:0016829">
    <property type="term" value="F:lyase activity"/>
    <property type="evidence" value="ECO:0007669"/>
    <property type="project" value="InterPro"/>
</dbReference>
<evidence type="ECO:0000313" key="5">
    <source>
        <dbReference type="Proteomes" id="UP000219546"/>
    </source>
</evidence>
<dbReference type="InterPro" id="IPR045337">
    <property type="entry name" value="MmgE_PrpD_C"/>
</dbReference>
<dbReference type="PANTHER" id="PTHR16943">
    <property type="entry name" value="2-METHYLCITRATE DEHYDRATASE-RELATED"/>
    <property type="match status" value="1"/>
</dbReference>
<dbReference type="AlphaFoldDB" id="A0A285D823"/>
<gene>
    <name evidence="4" type="ORF">SAMN05877753_1136</name>
</gene>
<dbReference type="InterPro" id="IPR036148">
    <property type="entry name" value="MmgE/PrpD_sf"/>
</dbReference>
<accession>A0A285D823</accession>
<evidence type="ECO:0000259" key="2">
    <source>
        <dbReference type="Pfam" id="PF03972"/>
    </source>
</evidence>
<dbReference type="InterPro" id="IPR042183">
    <property type="entry name" value="MmgE/PrpD_sf_1"/>
</dbReference>
<proteinExistence type="inferred from homology"/>
<feature type="domain" description="MmgE/PrpD C-terminal" evidence="3">
    <location>
        <begin position="272"/>
        <end position="436"/>
    </location>
</feature>
<sequence>MQNMINEKMSVQLARYVVNLKFEELPEKIVDDVQNLILDYLGVALKGSTTEPAEIVTAFQMEYGTAKQEATLIGNGKKLTCQAAAFTNAVAAHSIELDDVDDLALFHYSPPIVSAALAVAEATKANGKDLIVAVTIGCDIMKRLSDAMNPDLRDRGYHTTPVCGIFGATAAVARLFGLTEDEVVNAFGIAGAHASGLMEMYGSNMQKRINPGPAAHNAIVSARLARMGYTGADTIFDGVRGVLQAFSGQEDTSALVNGLGKTFDFIIEFKRYACARPIHNAVGCALEIRPNIVNRLHSIKEMTIFRHPAWAHFHEIKRPKSIHEAQVSLNHAVAVALVDGDAFLEHFEDEWICNVEVQRLSQMLKFVAEPELPRGVSCLLRIVLESGEIYEAQVDYPKGSIQNPMSPDEHWSKFSKLAGSKFEQEKQVKIRNKVESLTTLQSVHELIELLF</sequence>
<keyword evidence="5" id="KW-1185">Reference proteome</keyword>
<dbReference type="Gene3D" id="3.30.1330.120">
    <property type="entry name" value="2-methylcitrate dehydratase PrpD"/>
    <property type="match status" value="1"/>
</dbReference>
<dbReference type="RefSeq" id="WP_097160573.1">
    <property type="nucleotide sequence ID" value="NZ_JBEPMQ010000017.1"/>
</dbReference>
<dbReference type="Proteomes" id="UP000219546">
    <property type="component" value="Unassembled WGS sequence"/>
</dbReference>
<evidence type="ECO:0000259" key="3">
    <source>
        <dbReference type="Pfam" id="PF19305"/>
    </source>
</evidence>
<dbReference type="InterPro" id="IPR045336">
    <property type="entry name" value="MmgE_PrpD_N"/>
</dbReference>
<organism evidence="4 5">
    <name type="scientific">Bacillus oleivorans</name>
    <dbReference type="NCBI Taxonomy" id="1448271"/>
    <lineage>
        <taxon>Bacteria</taxon>
        <taxon>Bacillati</taxon>
        <taxon>Bacillota</taxon>
        <taxon>Bacilli</taxon>
        <taxon>Bacillales</taxon>
        <taxon>Bacillaceae</taxon>
        <taxon>Bacillus</taxon>
    </lineage>
</organism>
<feature type="domain" description="MmgE/PrpD N-terminal" evidence="2">
    <location>
        <begin position="12"/>
        <end position="252"/>
    </location>
</feature>
<dbReference type="SUPFAM" id="SSF103378">
    <property type="entry name" value="2-methylcitrate dehydratase PrpD"/>
    <property type="match status" value="1"/>
</dbReference>
<dbReference type="Pfam" id="PF03972">
    <property type="entry name" value="MmgE_PrpD_N"/>
    <property type="match status" value="1"/>
</dbReference>
<dbReference type="OrthoDB" id="9791416at2"/>
<dbReference type="EMBL" id="OAOP01000013">
    <property type="protein sequence ID" value="SNX75506.1"/>
    <property type="molecule type" value="Genomic_DNA"/>
</dbReference>
<evidence type="ECO:0000313" key="4">
    <source>
        <dbReference type="EMBL" id="SNX75506.1"/>
    </source>
</evidence>
<evidence type="ECO:0000256" key="1">
    <source>
        <dbReference type="ARBA" id="ARBA00006174"/>
    </source>
</evidence>
<reference evidence="4 5" key="1">
    <citation type="submission" date="2017-08" db="EMBL/GenBank/DDBJ databases">
        <authorList>
            <person name="de Groot N.N."/>
        </authorList>
    </citation>
    <scope>NUCLEOTIDE SEQUENCE [LARGE SCALE GENOMIC DNA]</scope>
    <source>
        <strain evidence="4 5">JC228</strain>
    </source>
</reference>
<protein>
    <submittedName>
        <fullName evidence="4">2-methylcitrate dehydratase PrpD</fullName>
    </submittedName>
</protein>
<name>A0A285D823_9BACI</name>